<name>A0ABV5UPL5_9MICC</name>
<comment type="caution">
    <text evidence="2">The sequence shown here is derived from an EMBL/GenBank/DDBJ whole genome shotgun (WGS) entry which is preliminary data.</text>
</comment>
<gene>
    <name evidence="2" type="ORF">ACFFPI_10100</name>
</gene>
<protein>
    <submittedName>
        <fullName evidence="2">Uncharacterized protein</fullName>
    </submittedName>
</protein>
<sequence>MSQYDAFTGLPIEASDARTRRWAAILVRAVFAILVVGVVLSAILWAAISSDMGALILSATFAACAGLLVIRQALLAERR</sequence>
<keyword evidence="1" id="KW-0472">Membrane</keyword>
<dbReference type="Proteomes" id="UP001589536">
    <property type="component" value="Unassembled WGS sequence"/>
</dbReference>
<keyword evidence="1" id="KW-1133">Transmembrane helix</keyword>
<keyword evidence="3" id="KW-1185">Reference proteome</keyword>
<dbReference type="RefSeq" id="WP_345046152.1">
    <property type="nucleotide sequence ID" value="NZ_BAABED010000001.1"/>
</dbReference>
<proteinExistence type="predicted"/>
<reference evidence="2 3" key="1">
    <citation type="submission" date="2024-09" db="EMBL/GenBank/DDBJ databases">
        <authorList>
            <person name="Sun Q."/>
            <person name="Mori K."/>
        </authorList>
    </citation>
    <scope>NUCLEOTIDE SEQUENCE [LARGE SCALE GENOMIC DNA]</scope>
    <source>
        <strain evidence="2 3">JCM 13519</strain>
    </source>
</reference>
<feature type="transmembrane region" description="Helical" evidence="1">
    <location>
        <begin position="25"/>
        <end position="48"/>
    </location>
</feature>
<organism evidence="2 3">
    <name type="scientific">Arthrobacter methylotrophus</name>
    <dbReference type="NCBI Taxonomy" id="121291"/>
    <lineage>
        <taxon>Bacteria</taxon>
        <taxon>Bacillati</taxon>
        <taxon>Actinomycetota</taxon>
        <taxon>Actinomycetes</taxon>
        <taxon>Micrococcales</taxon>
        <taxon>Micrococcaceae</taxon>
        <taxon>Arthrobacter</taxon>
    </lineage>
</organism>
<feature type="transmembrane region" description="Helical" evidence="1">
    <location>
        <begin position="54"/>
        <end position="74"/>
    </location>
</feature>
<evidence type="ECO:0000313" key="3">
    <source>
        <dbReference type="Proteomes" id="UP001589536"/>
    </source>
</evidence>
<accession>A0ABV5UPL5</accession>
<evidence type="ECO:0000313" key="2">
    <source>
        <dbReference type="EMBL" id="MFB9714473.1"/>
    </source>
</evidence>
<dbReference type="EMBL" id="JBHMBH010000021">
    <property type="protein sequence ID" value="MFB9714473.1"/>
    <property type="molecule type" value="Genomic_DNA"/>
</dbReference>
<keyword evidence="1" id="KW-0812">Transmembrane</keyword>
<evidence type="ECO:0000256" key="1">
    <source>
        <dbReference type="SAM" id="Phobius"/>
    </source>
</evidence>